<comment type="similarity">
    <text evidence="5">Belongs to the metal hydrolase YfiT family.</text>
</comment>
<dbReference type="Pfam" id="PF12867">
    <property type="entry name" value="DinB_2"/>
    <property type="match status" value="1"/>
</dbReference>
<evidence type="ECO:0000313" key="8">
    <source>
        <dbReference type="Proteomes" id="UP000678228"/>
    </source>
</evidence>
<keyword evidence="3 5" id="KW-0378">Hydrolase</keyword>
<keyword evidence="1 5" id="KW-0963">Cytoplasm</keyword>
<keyword evidence="7" id="KW-0808">Transferase</keyword>
<dbReference type="HAMAP" id="MF_01256">
    <property type="entry name" value="YfiT_hydrol"/>
    <property type="match status" value="1"/>
</dbReference>
<evidence type="ECO:0000313" key="7">
    <source>
        <dbReference type="EMBL" id="MBP3950991.1"/>
    </source>
</evidence>
<dbReference type="EMBL" id="JAGKSQ010000003">
    <property type="protein sequence ID" value="MBP3950991.1"/>
    <property type="molecule type" value="Genomic_DNA"/>
</dbReference>
<dbReference type="RefSeq" id="WP_210596700.1">
    <property type="nucleotide sequence ID" value="NZ_JAGKSQ010000003.1"/>
</dbReference>
<organism evidence="7 8">
    <name type="scientific">Halalkalibacter suaedae</name>
    <dbReference type="NCBI Taxonomy" id="2822140"/>
    <lineage>
        <taxon>Bacteria</taxon>
        <taxon>Bacillati</taxon>
        <taxon>Bacillota</taxon>
        <taxon>Bacilli</taxon>
        <taxon>Bacillales</taxon>
        <taxon>Bacillaceae</taxon>
        <taxon>Halalkalibacter</taxon>
    </lineage>
</organism>
<dbReference type="GO" id="GO:0008270">
    <property type="term" value="F:zinc ion binding"/>
    <property type="evidence" value="ECO:0007669"/>
    <property type="project" value="UniProtKB-UniRule"/>
</dbReference>
<dbReference type="EC" id="3.-.-.-" evidence="5"/>
<feature type="binding site" evidence="5">
    <location>
        <position position="65"/>
    </location>
    <ligand>
        <name>Zn(2+)</name>
        <dbReference type="ChEBI" id="CHEBI:29105"/>
    </ligand>
</feature>
<dbReference type="InterPro" id="IPR024775">
    <property type="entry name" value="DinB-like"/>
</dbReference>
<dbReference type="GO" id="GO:0016740">
    <property type="term" value="F:transferase activity"/>
    <property type="evidence" value="ECO:0007669"/>
    <property type="project" value="UniProtKB-KW"/>
</dbReference>
<protein>
    <recommendedName>
        <fullName evidence="5">Putative metal-dependent hydrolase J7W16_07575</fullName>
        <ecNumber evidence="5">3.-.-.-</ecNumber>
    </recommendedName>
</protein>
<proteinExistence type="inferred from homology"/>
<feature type="domain" description="DinB-like" evidence="6">
    <location>
        <begin position="30"/>
        <end position="165"/>
    </location>
</feature>
<dbReference type="SUPFAM" id="SSF109854">
    <property type="entry name" value="DinB/YfiT-like putative metalloenzymes"/>
    <property type="match status" value="1"/>
</dbReference>
<evidence type="ECO:0000256" key="5">
    <source>
        <dbReference type="HAMAP-Rule" id="MF_01256"/>
    </source>
</evidence>
<dbReference type="AlphaFoldDB" id="A0A940WYR8"/>
<dbReference type="InterPro" id="IPR023774">
    <property type="entry name" value="Put_metal_dep_hydrolase_YfiT"/>
</dbReference>
<keyword evidence="4 5" id="KW-0862">Zinc</keyword>
<accession>A0A940WYR8</accession>
<dbReference type="NCBIfam" id="NF009807">
    <property type="entry name" value="PRK13291.1"/>
    <property type="match status" value="1"/>
</dbReference>
<name>A0A940WYR8_9BACI</name>
<reference evidence="7" key="1">
    <citation type="submission" date="2021-03" db="EMBL/GenBank/DDBJ databases">
        <title>Bacillus suaedae sp. nov., isolated from Suaeda aralocaspica.</title>
        <authorList>
            <person name="Lei R.F.R."/>
        </authorList>
    </citation>
    <scope>NUCLEOTIDE SEQUENCE</scope>
    <source>
        <strain evidence="7">YZJH907-2</strain>
    </source>
</reference>
<evidence type="ECO:0000256" key="1">
    <source>
        <dbReference type="ARBA" id="ARBA00022490"/>
    </source>
</evidence>
<dbReference type="InterPro" id="IPR034660">
    <property type="entry name" value="DinB/YfiT-like"/>
</dbReference>
<evidence type="ECO:0000256" key="4">
    <source>
        <dbReference type="ARBA" id="ARBA00022833"/>
    </source>
</evidence>
<gene>
    <name evidence="7" type="primary">bstA</name>
    <name evidence="7" type="ORF">J7W16_07575</name>
</gene>
<keyword evidence="2 5" id="KW-0479">Metal-binding</keyword>
<comment type="caution">
    <text evidence="7">The sequence shown here is derived from an EMBL/GenBank/DDBJ whole genome shotgun (WGS) entry which is preliminary data.</text>
</comment>
<evidence type="ECO:0000256" key="2">
    <source>
        <dbReference type="ARBA" id="ARBA00022723"/>
    </source>
</evidence>
<dbReference type="GO" id="GO:0016787">
    <property type="term" value="F:hydrolase activity"/>
    <property type="evidence" value="ECO:0007669"/>
    <property type="project" value="UniProtKB-UniRule"/>
</dbReference>
<comment type="cofactor">
    <cofactor evidence="5">
        <name>Zn(2+)</name>
        <dbReference type="ChEBI" id="CHEBI:29105"/>
    </cofactor>
    <text evidence="5">Binds 1 zinc ion per subunit.</text>
</comment>
<evidence type="ECO:0000256" key="3">
    <source>
        <dbReference type="ARBA" id="ARBA00022801"/>
    </source>
</evidence>
<comment type="function">
    <text evidence="5">Possible metal-dependent hydrolase.</text>
</comment>
<comment type="subcellular location">
    <subcellularLocation>
        <location evidence="5">Cytoplasm</location>
    </subcellularLocation>
</comment>
<dbReference type="Proteomes" id="UP000678228">
    <property type="component" value="Unassembled WGS sequence"/>
</dbReference>
<sequence length="173" mass="20122">MDTLRYPIGLFTYNEEESGQLFQVWIDEIKQLPTKLRAAVEGLSEVELDTTYRPQGWTVRQVVHHVADSHMNAYIRFKLALTEENPTIKPYDEGEWAQLADSKLDIDISLKLLEALHARWSILIESLTEEDLQKVFSHPEHMSTITLRESVANYAWHGKHHTAHITERFKRIG</sequence>
<keyword evidence="8" id="KW-1185">Reference proteome</keyword>
<feature type="binding site" evidence="5">
    <location>
        <position position="161"/>
    </location>
    <ligand>
        <name>Zn(2+)</name>
        <dbReference type="ChEBI" id="CHEBI:29105"/>
    </ligand>
</feature>
<dbReference type="GO" id="GO:0005737">
    <property type="term" value="C:cytoplasm"/>
    <property type="evidence" value="ECO:0007669"/>
    <property type="project" value="UniProtKB-SubCell"/>
</dbReference>
<evidence type="ECO:0000259" key="6">
    <source>
        <dbReference type="Pfam" id="PF12867"/>
    </source>
</evidence>
<dbReference type="Gene3D" id="1.20.120.450">
    <property type="entry name" value="dinb family like domain"/>
    <property type="match status" value="1"/>
</dbReference>
<comment type="subunit">
    <text evidence="5">Homodimer.</text>
</comment>
<feature type="binding site" evidence="5">
    <location>
        <position position="157"/>
    </location>
    <ligand>
        <name>Zn(2+)</name>
        <dbReference type="ChEBI" id="CHEBI:29105"/>
    </ligand>
</feature>